<proteinExistence type="predicted"/>
<dbReference type="PANTHER" id="PTHR43581">
    <property type="entry name" value="ATP/GTP PHOSPHATASE"/>
    <property type="match status" value="1"/>
</dbReference>
<accession>B9XLR5</accession>
<dbReference type="Pfam" id="PF13175">
    <property type="entry name" value="AAA_15"/>
    <property type="match status" value="1"/>
</dbReference>
<dbReference type="AlphaFoldDB" id="B9XLR5"/>
<reference evidence="3 4" key="1">
    <citation type="journal article" date="2011" name="J. Bacteriol.">
        <title>Genome sequence of 'Pedosphaera parvula' Ellin514, an aerobic Verrucomicrobial isolate from pasture soil.</title>
        <authorList>
            <person name="Kant R."/>
            <person name="van Passel M.W."/>
            <person name="Sangwan P."/>
            <person name="Palva A."/>
            <person name="Lucas S."/>
            <person name="Copeland A."/>
            <person name="Lapidus A."/>
            <person name="Glavina Del Rio T."/>
            <person name="Dalin E."/>
            <person name="Tice H."/>
            <person name="Bruce D."/>
            <person name="Goodwin L."/>
            <person name="Pitluck S."/>
            <person name="Chertkov O."/>
            <person name="Larimer F.W."/>
            <person name="Land M.L."/>
            <person name="Hauser L."/>
            <person name="Brettin T.S."/>
            <person name="Detter J.C."/>
            <person name="Han S."/>
            <person name="de Vos W.M."/>
            <person name="Janssen P.H."/>
            <person name="Smidt H."/>
        </authorList>
    </citation>
    <scope>NUCLEOTIDE SEQUENCE [LARGE SCALE GENOMIC DNA]</scope>
    <source>
        <strain evidence="3 4">Ellin514</strain>
    </source>
</reference>
<dbReference type="CDD" id="cd01026">
    <property type="entry name" value="TOPRIM_OLD"/>
    <property type="match status" value="1"/>
</dbReference>
<dbReference type="Pfam" id="PF20469">
    <property type="entry name" value="OLD-like_TOPRIM"/>
    <property type="match status" value="1"/>
</dbReference>
<sequence>MDGFADAIKELEELNYPGIADPKLRIATLLRPTDGLNHSAALQYELGVQAGNTSASQLRLPEEYNGLGYQNLISIVFRLMAFRDSWMRKGKAAKMSVLQTEKKTLLAPLHLVIVEEPEAHLHPQVQQVFVRKAYDILRTHPDLEDKTTLRTQLLVSTHSSHVAHECPFSSLRYFRRLAAPTDGVPTSAVINLSEVFGPNDKTEKFVTRYIQAVHCDLFFADGAILVEGDAERILVPHFIRKHFPKLHRSYVTVMQVGGSHAHRLQSLIEHLGLTTLIITDIDTGEAGGHHKSIPPMLGDGQVTNNATLKMWHPREKLFDKLIELDEKAKVKTSDFPQFSVRVAYQIPVSVQLEPTATVAEALPSTFEDALAFENLELFRNTGGNVIEGGDLVERFKAILNTPPVITELAKEISEAVRKTKGKAEFALDLLLIKEDLAKVKVPKYIENGLEWLECQLSENEQLVLQSAKTSTSAPAASVAPTEEALSPATVLA</sequence>
<dbReference type="PANTHER" id="PTHR43581:SF2">
    <property type="entry name" value="EXCINUCLEASE ATPASE SUBUNIT"/>
    <property type="match status" value="1"/>
</dbReference>
<evidence type="ECO:0000259" key="2">
    <source>
        <dbReference type="Pfam" id="PF20469"/>
    </source>
</evidence>
<dbReference type="STRING" id="320771.Cflav_PD2377"/>
<comment type="caution">
    <text evidence="3">The sequence shown here is derived from an EMBL/GenBank/DDBJ whole genome shotgun (WGS) entry which is preliminary data.</text>
</comment>
<dbReference type="Proteomes" id="UP000003688">
    <property type="component" value="Unassembled WGS sequence"/>
</dbReference>
<dbReference type="InterPro" id="IPR051396">
    <property type="entry name" value="Bact_Antivir_Def_Nuclease"/>
</dbReference>
<evidence type="ECO:0000313" key="3">
    <source>
        <dbReference type="EMBL" id="EEF59172.1"/>
    </source>
</evidence>
<organism evidence="3 4">
    <name type="scientific">Pedosphaera parvula (strain Ellin514)</name>
    <dbReference type="NCBI Taxonomy" id="320771"/>
    <lineage>
        <taxon>Bacteria</taxon>
        <taxon>Pseudomonadati</taxon>
        <taxon>Verrucomicrobiota</taxon>
        <taxon>Pedosphaerae</taxon>
        <taxon>Pedosphaerales</taxon>
        <taxon>Pedosphaeraceae</taxon>
        <taxon>Pedosphaera</taxon>
    </lineage>
</organism>
<dbReference type="InterPro" id="IPR034139">
    <property type="entry name" value="TOPRIM_OLD"/>
</dbReference>
<name>B9XLR5_PEDPL</name>
<feature type="domain" description="Endonuclease GajA/Old nuclease/RecF-like AAA" evidence="1">
    <location>
        <begin position="6"/>
        <end position="163"/>
    </location>
</feature>
<dbReference type="InterPro" id="IPR041685">
    <property type="entry name" value="AAA_GajA/Old/RecF-like"/>
</dbReference>
<feature type="domain" description="OLD protein-like TOPRIM" evidence="2">
    <location>
        <begin position="218"/>
        <end position="282"/>
    </location>
</feature>
<dbReference type="EMBL" id="ABOX02000031">
    <property type="protein sequence ID" value="EEF59172.1"/>
    <property type="molecule type" value="Genomic_DNA"/>
</dbReference>
<evidence type="ECO:0000259" key="1">
    <source>
        <dbReference type="Pfam" id="PF13175"/>
    </source>
</evidence>
<gene>
    <name evidence="3" type="ORF">Cflav_PD2377</name>
</gene>
<protein>
    <submittedName>
        <fullName evidence="3">Uncharacterized protein</fullName>
    </submittedName>
</protein>
<evidence type="ECO:0000313" key="4">
    <source>
        <dbReference type="Proteomes" id="UP000003688"/>
    </source>
</evidence>
<keyword evidence="4" id="KW-1185">Reference proteome</keyword>